<organism evidence="2 3">
    <name type="scientific">Datura stramonium</name>
    <name type="common">Jimsonweed</name>
    <name type="synonym">Common thornapple</name>
    <dbReference type="NCBI Taxonomy" id="4076"/>
    <lineage>
        <taxon>Eukaryota</taxon>
        <taxon>Viridiplantae</taxon>
        <taxon>Streptophyta</taxon>
        <taxon>Embryophyta</taxon>
        <taxon>Tracheophyta</taxon>
        <taxon>Spermatophyta</taxon>
        <taxon>Magnoliopsida</taxon>
        <taxon>eudicotyledons</taxon>
        <taxon>Gunneridae</taxon>
        <taxon>Pentapetalae</taxon>
        <taxon>asterids</taxon>
        <taxon>lamiids</taxon>
        <taxon>Solanales</taxon>
        <taxon>Solanaceae</taxon>
        <taxon>Solanoideae</taxon>
        <taxon>Datureae</taxon>
        <taxon>Datura</taxon>
    </lineage>
</organism>
<dbReference type="EMBL" id="JACEIK010001001">
    <property type="protein sequence ID" value="MCD7464914.1"/>
    <property type="molecule type" value="Genomic_DNA"/>
</dbReference>
<evidence type="ECO:0000313" key="2">
    <source>
        <dbReference type="EMBL" id="MCD7464914.1"/>
    </source>
</evidence>
<evidence type="ECO:0000256" key="1">
    <source>
        <dbReference type="SAM" id="SignalP"/>
    </source>
</evidence>
<dbReference type="Pfam" id="PF07172">
    <property type="entry name" value="GRP"/>
    <property type="match status" value="1"/>
</dbReference>
<sequence>MGLKAFMLLSLGLAIFVNLTLEVAARELAESSTNFNTVESTEKSAIKNEVNDAKYPRGGYLGGGFGGYPGGGFGGYPGRWYGGYCRYGCCQRNFYGDGCYRCCYPVR</sequence>
<protein>
    <recommendedName>
        <fullName evidence="4">Glycine-rich protein</fullName>
    </recommendedName>
</protein>
<evidence type="ECO:0008006" key="4">
    <source>
        <dbReference type="Google" id="ProtNLM"/>
    </source>
</evidence>
<dbReference type="PANTHER" id="PTHR37389">
    <property type="entry name" value="NODULIN-24"/>
    <property type="match status" value="1"/>
</dbReference>
<dbReference type="Proteomes" id="UP000823775">
    <property type="component" value="Unassembled WGS sequence"/>
</dbReference>
<keyword evidence="3" id="KW-1185">Reference proteome</keyword>
<keyword evidence="1" id="KW-0732">Signal</keyword>
<dbReference type="PANTHER" id="PTHR37389:SF41">
    <property type="entry name" value="GLYCINE-RICH PROTEIN 3 SHORT ISOFORM-LIKE"/>
    <property type="match status" value="1"/>
</dbReference>
<evidence type="ECO:0000313" key="3">
    <source>
        <dbReference type="Proteomes" id="UP000823775"/>
    </source>
</evidence>
<accession>A0ABS8T1M6</accession>
<feature type="chain" id="PRO_5046505175" description="Glycine-rich protein" evidence="1">
    <location>
        <begin position="26"/>
        <end position="107"/>
    </location>
</feature>
<feature type="signal peptide" evidence="1">
    <location>
        <begin position="1"/>
        <end position="25"/>
    </location>
</feature>
<dbReference type="InterPro" id="IPR010800">
    <property type="entry name" value="GRP"/>
</dbReference>
<proteinExistence type="predicted"/>
<reference evidence="2 3" key="1">
    <citation type="journal article" date="2021" name="BMC Genomics">
        <title>Datura genome reveals duplications of psychoactive alkaloid biosynthetic genes and high mutation rate following tissue culture.</title>
        <authorList>
            <person name="Rajewski A."/>
            <person name="Carter-House D."/>
            <person name="Stajich J."/>
            <person name="Litt A."/>
        </authorList>
    </citation>
    <scope>NUCLEOTIDE SEQUENCE [LARGE SCALE GENOMIC DNA]</scope>
    <source>
        <strain evidence="2">AR-01</strain>
    </source>
</reference>
<comment type="caution">
    <text evidence="2">The sequence shown here is derived from an EMBL/GenBank/DDBJ whole genome shotgun (WGS) entry which is preliminary data.</text>
</comment>
<name>A0ABS8T1M6_DATST</name>
<gene>
    <name evidence="2" type="ORF">HAX54_000184</name>
</gene>